<protein>
    <submittedName>
        <fullName evidence="1">Uncharacterized protein</fullName>
    </submittedName>
</protein>
<sequence>MLSLASSLALIALLQVVFSLTTTLTADGITLALALSDSHTVSVSTETIVKTASPSSSLSLINETQATSVLTLIETRTETFTSTRTIPRSTGQPSSSAGLLSPISTTVHNVMVGFDDKLVFMPNHISASAGDMVRFNFSATNHSLVESSMENPCTPLPGGFSTGFNQFNPSDDGRTIVAFSVDNDTPRYFFCGQTDPVAHCQLGMVFALNAGDNFNTFAHNVLVAGSMEAFGNSSSQAVTLTSDTHTFVTTLFSTVLPTVALSIGSIDLPTLPASSMATTLMQRRKKAP</sequence>
<gene>
    <name evidence="1" type="ORF">H2198_006260</name>
</gene>
<name>A0ACC3A3G2_9EURO</name>
<evidence type="ECO:0000313" key="1">
    <source>
        <dbReference type="EMBL" id="KAJ9654742.1"/>
    </source>
</evidence>
<evidence type="ECO:0000313" key="2">
    <source>
        <dbReference type="Proteomes" id="UP001172386"/>
    </source>
</evidence>
<keyword evidence="2" id="KW-1185">Reference proteome</keyword>
<reference evidence="1" key="1">
    <citation type="submission" date="2022-10" db="EMBL/GenBank/DDBJ databases">
        <title>Culturing micro-colonial fungi from biological soil crusts in the Mojave desert and describing Neophaeococcomyces mojavensis, and introducing the new genera and species Taxawa tesnikishii.</title>
        <authorList>
            <person name="Kurbessoian T."/>
            <person name="Stajich J.E."/>
        </authorList>
    </citation>
    <scope>NUCLEOTIDE SEQUENCE</scope>
    <source>
        <strain evidence="1">JES_112</strain>
    </source>
</reference>
<proteinExistence type="predicted"/>
<dbReference type="EMBL" id="JAPDRQ010000113">
    <property type="protein sequence ID" value="KAJ9654742.1"/>
    <property type="molecule type" value="Genomic_DNA"/>
</dbReference>
<comment type="caution">
    <text evidence="1">The sequence shown here is derived from an EMBL/GenBank/DDBJ whole genome shotgun (WGS) entry which is preliminary data.</text>
</comment>
<organism evidence="1 2">
    <name type="scientific">Neophaeococcomyces mojaviensis</name>
    <dbReference type="NCBI Taxonomy" id="3383035"/>
    <lineage>
        <taxon>Eukaryota</taxon>
        <taxon>Fungi</taxon>
        <taxon>Dikarya</taxon>
        <taxon>Ascomycota</taxon>
        <taxon>Pezizomycotina</taxon>
        <taxon>Eurotiomycetes</taxon>
        <taxon>Chaetothyriomycetidae</taxon>
        <taxon>Chaetothyriales</taxon>
        <taxon>Chaetothyriales incertae sedis</taxon>
        <taxon>Neophaeococcomyces</taxon>
    </lineage>
</organism>
<accession>A0ACC3A3G2</accession>
<dbReference type="Proteomes" id="UP001172386">
    <property type="component" value="Unassembled WGS sequence"/>
</dbReference>